<dbReference type="OrthoDB" id="4381340at2"/>
<dbReference type="Proteomes" id="UP000293519">
    <property type="component" value="Unassembled WGS sequence"/>
</dbReference>
<proteinExistence type="predicted"/>
<name>A0A4Q7LKW5_9MICO</name>
<reference evidence="1 2" key="1">
    <citation type="journal article" date="2015" name="Stand. Genomic Sci.">
        <title>Genomic Encyclopedia of Bacterial and Archaeal Type Strains, Phase III: the genomes of soil and plant-associated and newly described type strains.</title>
        <authorList>
            <person name="Whitman W.B."/>
            <person name="Woyke T."/>
            <person name="Klenk H.P."/>
            <person name="Zhou Y."/>
            <person name="Lilburn T.G."/>
            <person name="Beck B.J."/>
            <person name="De Vos P."/>
            <person name="Vandamme P."/>
            <person name="Eisen J.A."/>
            <person name="Garrity G."/>
            <person name="Hugenholtz P."/>
            <person name="Kyrpides N.C."/>
        </authorList>
    </citation>
    <scope>NUCLEOTIDE SEQUENCE [LARGE SCALE GENOMIC DNA]</scope>
    <source>
        <strain evidence="1 2">CV2</strain>
    </source>
</reference>
<evidence type="ECO:0000313" key="1">
    <source>
        <dbReference type="EMBL" id="RZS55225.1"/>
    </source>
</evidence>
<dbReference type="RefSeq" id="WP_130485993.1">
    <property type="nucleotide sequence ID" value="NZ_SGWW01000004.1"/>
</dbReference>
<gene>
    <name evidence="1" type="ORF">EV141_2218</name>
</gene>
<keyword evidence="2" id="KW-1185">Reference proteome</keyword>
<comment type="caution">
    <text evidence="1">The sequence shown here is derived from an EMBL/GenBank/DDBJ whole genome shotgun (WGS) entry which is preliminary data.</text>
</comment>
<dbReference type="AlphaFoldDB" id="A0A4Q7LKW5"/>
<accession>A0A4Q7LKW5</accession>
<evidence type="ECO:0000313" key="2">
    <source>
        <dbReference type="Proteomes" id="UP000293519"/>
    </source>
</evidence>
<protein>
    <submittedName>
        <fullName evidence="1">Uncharacterized protein</fullName>
    </submittedName>
</protein>
<organism evidence="1 2">
    <name type="scientific">Microcella putealis</name>
    <dbReference type="NCBI Taxonomy" id="337005"/>
    <lineage>
        <taxon>Bacteria</taxon>
        <taxon>Bacillati</taxon>
        <taxon>Actinomycetota</taxon>
        <taxon>Actinomycetes</taxon>
        <taxon>Micrococcales</taxon>
        <taxon>Microbacteriaceae</taxon>
        <taxon>Microcella</taxon>
    </lineage>
</organism>
<sequence>MRQVAVNERDSSWEIHEARYRVYVFYGASNAVSTTDILNATVEEALEAARMLAEGNRHLWSLALAHDDGHSGRGLVWLSGNDYNDFPRAYSDTAAYWRHRGTMQERYLMARAQAGEPVVLPTGERSIRLDPEWGVDLPLWEQFTDHYPVMRGELPLGGPLEESLAAWNQRWQQLADPDTGGDASDTDWASWPAEGAKLVASLREALSDIAEVHPAYLRHNYSDRTGQ</sequence>
<dbReference type="EMBL" id="SGWW01000004">
    <property type="protein sequence ID" value="RZS55225.1"/>
    <property type="molecule type" value="Genomic_DNA"/>
</dbReference>